<proteinExistence type="predicted"/>
<name>A0A5D0RS27_9RHOB</name>
<dbReference type="Gene3D" id="3.30.450.20">
    <property type="entry name" value="PAS domain"/>
    <property type="match status" value="1"/>
</dbReference>
<dbReference type="Pfam" id="PF00989">
    <property type="entry name" value="PAS"/>
    <property type="match status" value="1"/>
</dbReference>
<dbReference type="InterPro" id="IPR016032">
    <property type="entry name" value="Sig_transdc_resp-reg_C-effctor"/>
</dbReference>
<dbReference type="AlphaFoldDB" id="A0A5D0RS27"/>
<dbReference type="PRINTS" id="PR00038">
    <property type="entry name" value="HTHLUXR"/>
</dbReference>
<evidence type="ECO:0000256" key="3">
    <source>
        <dbReference type="ARBA" id="ARBA00023163"/>
    </source>
</evidence>
<dbReference type="InterPro" id="IPR000792">
    <property type="entry name" value="Tscrpt_reg_LuxR_C"/>
</dbReference>
<gene>
    <name evidence="5" type="ORF">FVF75_00325</name>
</gene>
<sequence length="240" mass="27520">MLSWYPPLSTSRRCCAGASGRLVCVRNIQHRALRGKLVEIRNEDQEAFGGGSLAELAYMYAPVGLVVTENRVIRDCNTAFAEMFGYARAELRDQLFVILYPSDDEFRNIRDRGIKQLQETNRYWDERVMARRDGTLFWCRVRGHSFTPDAPLQRAVWSFADLSPTRPYFPLTRREREILSHLSEGLSSKEIARKLDISHRTVEVYRAKLLKKFEVKNTSALFNALGAIEGDHIISHGPKA</sequence>
<dbReference type="SUPFAM" id="SSF46894">
    <property type="entry name" value="C-terminal effector domain of the bipartite response regulators"/>
    <property type="match status" value="1"/>
</dbReference>
<comment type="caution">
    <text evidence="5">The sequence shown here is derived from an EMBL/GenBank/DDBJ whole genome shotgun (WGS) entry which is preliminary data.</text>
</comment>
<dbReference type="InterPro" id="IPR013767">
    <property type="entry name" value="PAS_fold"/>
</dbReference>
<keyword evidence="6" id="KW-1185">Reference proteome</keyword>
<dbReference type="SUPFAM" id="SSF55785">
    <property type="entry name" value="PYP-like sensor domain (PAS domain)"/>
    <property type="match status" value="1"/>
</dbReference>
<evidence type="ECO:0000256" key="1">
    <source>
        <dbReference type="ARBA" id="ARBA00023015"/>
    </source>
</evidence>
<dbReference type="NCBIfam" id="TIGR00229">
    <property type="entry name" value="sensory_box"/>
    <property type="match status" value="1"/>
</dbReference>
<dbReference type="CDD" id="cd00130">
    <property type="entry name" value="PAS"/>
    <property type="match status" value="1"/>
</dbReference>
<evidence type="ECO:0000256" key="2">
    <source>
        <dbReference type="ARBA" id="ARBA00023125"/>
    </source>
</evidence>
<dbReference type="CDD" id="cd06170">
    <property type="entry name" value="LuxR_C_like"/>
    <property type="match status" value="1"/>
</dbReference>
<dbReference type="PROSITE" id="PS50043">
    <property type="entry name" value="HTH_LUXR_2"/>
    <property type="match status" value="1"/>
</dbReference>
<dbReference type="Proteomes" id="UP000322080">
    <property type="component" value="Unassembled WGS sequence"/>
</dbReference>
<dbReference type="InterPro" id="IPR000014">
    <property type="entry name" value="PAS"/>
</dbReference>
<dbReference type="InterPro" id="IPR036388">
    <property type="entry name" value="WH-like_DNA-bd_sf"/>
</dbReference>
<organism evidence="5 6">
    <name type="scientific">Maritimibacter fusiformis</name>
    <dbReference type="NCBI Taxonomy" id="2603819"/>
    <lineage>
        <taxon>Bacteria</taxon>
        <taxon>Pseudomonadati</taxon>
        <taxon>Pseudomonadota</taxon>
        <taxon>Alphaproteobacteria</taxon>
        <taxon>Rhodobacterales</taxon>
        <taxon>Roseobacteraceae</taxon>
        <taxon>Maritimibacter</taxon>
    </lineage>
</organism>
<dbReference type="PANTHER" id="PTHR44688">
    <property type="entry name" value="DNA-BINDING TRANSCRIPTIONAL ACTIVATOR DEVR_DOSR"/>
    <property type="match status" value="1"/>
</dbReference>
<dbReference type="Pfam" id="PF00196">
    <property type="entry name" value="GerE"/>
    <property type="match status" value="1"/>
</dbReference>
<keyword evidence="1" id="KW-0805">Transcription regulation</keyword>
<dbReference type="Gene3D" id="1.10.10.10">
    <property type="entry name" value="Winged helix-like DNA-binding domain superfamily/Winged helix DNA-binding domain"/>
    <property type="match status" value="1"/>
</dbReference>
<feature type="domain" description="HTH luxR-type" evidence="4">
    <location>
        <begin position="164"/>
        <end position="229"/>
    </location>
</feature>
<dbReference type="InterPro" id="IPR035965">
    <property type="entry name" value="PAS-like_dom_sf"/>
</dbReference>
<protein>
    <submittedName>
        <fullName evidence="5">PAS domain S-box protein</fullName>
    </submittedName>
</protein>
<dbReference type="EMBL" id="VSIY01000001">
    <property type="protein sequence ID" value="TYB83508.1"/>
    <property type="molecule type" value="Genomic_DNA"/>
</dbReference>
<dbReference type="GO" id="GO:0006355">
    <property type="term" value="P:regulation of DNA-templated transcription"/>
    <property type="evidence" value="ECO:0007669"/>
    <property type="project" value="InterPro"/>
</dbReference>
<evidence type="ECO:0000259" key="4">
    <source>
        <dbReference type="PROSITE" id="PS50043"/>
    </source>
</evidence>
<evidence type="ECO:0000313" key="5">
    <source>
        <dbReference type="EMBL" id="TYB83508.1"/>
    </source>
</evidence>
<reference evidence="5 6" key="1">
    <citation type="submission" date="2019-08" db="EMBL/GenBank/DDBJ databases">
        <title>Identification of a novel species of the genus Boseongicola.</title>
        <authorList>
            <person name="Zhang X.-Q."/>
        </authorList>
    </citation>
    <scope>NUCLEOTIDE SEQUENCE [LARGE SCALE GENOMIC DNA]</scope>
    <source>
        <strain evidence="5 6">HY14</strain>
    </source>
</reference>
<keyword evidence="3" id="KW-0804">Transcription</keyword>
<accession>A0A5D0RS27</accession>
<dbReference type="SMART" id="SM00421">
    <property type="entry name" value="HTH_LUXR"/>
    <property type="match status" value="1"/>
</dbReference>
<keyword evidence="2" id="KW-0238">DNA-binding</keyword>
<evidence type="ECO:0000313" key="6">
    <source>
        <dbReference type="Proteomes" id="UP000322080"/>
    </source>
</evidence>
<dbReference type="GO" id="GO:0003677">
    <property type="term" value="F:DNA binding"/>
    <property type="evidence" value="ECO:0007669"/>
    <property type="project" value="UniProtKB-KW"/>
</dbReference>
<dbReference type="PANTHER" id="PTHR44688:SF16">
    <property type="entry name" value="DNA-BINDING TRANSCRIPTIONAL ACTIVATOR DEVR_DOSR"/>
    <property type="match status" value="1"/>
</dbReference>